<feature type="region of interest" description="Disordered" evidence="1">
    <location>
        <begin position="370"/>
        <end position="416"/>
    </location>
</feature>
<dbReference type="InParanoid" id="A0A200QZC9"/>
<dbReference type="OrthoDB" id="8062037at2759"/>
<feature type="compositionally biased region" description="Polar residues" evidence="1">
    <location>
        <begin position="401"/>
        <end position="415"/>
    </location>
</feature>
<feature type="compositionally biased region" description="Polar residues" evidence="1">
    <location>
        <begin position="20"/>
        <end position="30"/>
    </location>
</feature>
<sequence>MQGQRSTLDSFPETFGLDHGSSTSNPGMNQQVFWNDVLNPVESGYQECPPAPGETHSTHANAVSHDGRSLTSWSLGGPSSSESTHDQRIHDEAKMELGWSTAHAGSGPRLEERRHDPMNTMSLGSVHINLNNNQVANGSFFSQASSSREIPQNLNLNAGYTSNSGSGGQFMESGISHMYKPGGSETEHIHSAGSSADPFGTATGTAGYLTDESDGRPGCSLDGRRLSCKRKTLEGGVSGQSSLGGSPSCFQQAENSLWHPFPPRYDAASSSSISTPTENPLALNLPEPLNPQSGVGIRGVASDSHPALSLAGHAESSQRNFRMRTNPANQQDLAPSSLTSTGYPARQSHVWSPHQVSSRGIPFSQSLDLRPAAANSSSQSRSHVTHNHGLPRNIHPFPYNGSPNLRVGSSSSSTVIIPGERNNAQREEIHSRSMPRNISEHPMFVPASEMRNLAQDPTNWSLANGNSSAPGNFTSTSRVGSSSAVQPSPASTWVPHPNPTAQYTRRLSEVVRRSLFPSAGSESGAQSSHFPPLRSAPSASSQEVVLSSATGQQGNHPPYPRSALWMDRQGDGVPLSFRSLAAASEGRSRLLSEVCFQHVFLKFCSFCGDVIGYWLLSLKFLKLIIIPI</sequence>
<dbReference type="STRING" id="56857.A0A200QZC9"/>
<feature type="compositionally biased region" description="Polar residues" evidence="1">
    <location>
        <begin position="541"/>
        <end position="555"/>
    </location>
</feature>
<evidence type="ECO:0000256" key="1">
    <source>
        <dbReference type="SAM" id="MobiDB-lite"/>
    </source>
</evidence>
<feature type="region of interest" description="Disordered" evidence="1">
    <location>
        <begin position="1"/>
        <end position="30"/>
    </location>
</feature>
<feature type="compositionally biased region" description="Low complexity" evidence="1">
    <location>
        <begin position="69"/>
        <end position="82"/>
    </location>
</feature>
<keyword evidence="3" id="KW-1185">Reference proteome</keyword>
<feature type="region of interest" description="Disordered" evidence="1">
    <location>
        <begin position="184"/>
        <end position="224"/>
    </location>
</feature>
<dbReference type="EMBL" id="MVGT01000732">
    <property type="protein sequence ID" value="OVA15847.1"/>
    <property type="molecule type" value="Genomic_DNA"/>
</dbReference>
<accession>A0A200QZC9</accession>
<feature type="compositionally biased region" description="Polar residues" evidence="1">
    <location>
        <begin position="460"/>
        <end position="491"/>
    </location>
</feature>
<feature type="region of interest" description="Disordered" evidence="1">
    <location>
        <begin position="44"/>
        <end position="124"/>
    </location>
</feature>
<feature type="region of interest" description="Disordered" evidence="1">
    <location>
        <begin position="460"/>
        <end position="500"/>
    </location>
</feature>
<gene>
    <name evidence="2" type="ORF">BVC80_1825g104</name>
</gene>
<proteinExistence type="predicted"/>
<evidence type="ECO:0000313" key="3">
    <source>
        <dbReference type="Proteomes" id="UP000195402"/>
    </source>
</evidence>
<evidence type="ECO:0000313" key="2">
    <source>
        <dbReference type="EMBL" id="OVA15847.1"/>
    </source>
</evidence>
<dbReference type="OMA" id="TITEKWM"/>
<feature type="compositionally biased region" description="Basic and acidic residues" evidence="1">
    <location>
        <begin position="83"/>
        <end position="95"/>
    </location>
</feature>
<name>A0A200QZC9_MACCD</name>
<feature type="region of interest" description="Disordered" evidence="1">
    <location>
        <begin position="541"/>
        <end position="561"/>
    </location>
</feature>
<comment type="caution">
    <text evidence="2">The sequence shown here is derived from an EMBL/GenBank/DDBJ whole genome shotgun (WGS) entry which is preliminary data.</text>
</comment>
<reference evidence="2 3" key="1">
    <citation type="journal article" date="2017" name="Mol. Plant">
        <title>The Genome of Medicinal Plant Macleaya cordata Provides New Insights into Benzylisoquinoline Alkaloids Metabolism.</title>
        <authorList>
            <person name="Liu X."/>
            <person name="Liu Y."/>
            <person name="Huang P."/>
            <person name="Ma Y."/>
            <person name="Qing Z."/>
            <person name="Tang Q."/>
            <person name="Cao H."/>
            <person name="Cheng P."/>
            <person name="Zheng Y."/>
            <person name="Yuan Z."/>
            <person name="Zhou Y."/>
            <person name="Liu J."/>
            <person name="Tang Z."/>
            <person name="Zhuo Y."/>
            <person name="Zhang Y."/>
            <person name="Yu L."/>
            <person name="Huang J."/>
            <person name="Yang P."/>
            <person name="Peng Q."/>
            <person name="Zhang J."/>
            <person name="Jiang W."/>
            <person name="Zhang Z."/>
            <person name="Lin K."/>
            <person name="Ro D.K."/>
            <person name="Chen X."/>
            <person name="Xiong X."/>
            <person name="Shang Y."/>
            <person name="Huang S."/>
            <person name="Zeng J."/>
        </authorList>
    </citation>
    <scope>NUCLEOTIDE SEQUENCE [LARGE SCALE GENOMIC DNA]</scope>
    <source>
        <strain evidence="3">cv. BLH2017</strain>
        <tissue evidence="2">Root</tissue>
    </source>
</reference>
<dbReference type="Proteomes" id="UP000195402">
    <property type="component" value="Unassembled WGS sequence"/>
</dbReference>
<organism evidence="2 3">
    <name type="scientific">Macleaya cordata</name>
    <name type="common">Five-seeded plume-poppy</name>
    <name type="synonym">Bocconia cordata</name>
    <dbReference type="NCBI Taxonomy" id="56857"/>
    <lineage>
        <taxon>Eukaryota</taxon>
        <taxon>Viridiplantae</taxon>
        <taxon>Streptophyta</taxon>
        <taxon>Embryophyta</taxon>
        <taxon>Tracheophyta</taxon>
        <taxon>Spermatophyta</taxon>
        <taxon>Magnoliopsida</taxon>
        <taxon>Ranunculales</taxon>
        <taxon>Papaveraceae</taxon>
        <taxon>Papaveroideae</taxon>
        <taxon>Macleaya</taxon>
    </lineage>
</organism>
<dbReference type="AlphaFoldDB" id="A0A200QZC9"/>
<dbReference type="FunCoup" id="A0A200QZC9">
    <property type="interactions" value="2602"/>
</dbReference>
<protein>
    <submittedName>
        <fullName evidence="2">Uncharacterized protein</fullName>
    </submittedName>
</protein>